<feature type="transmembrane region" description="Helical" evidence="11">
    <location>
        <begin position="116"/>
        <end position="132"/>
    </location>
</feature>
<keyword evidence="8 11" id="KW-0406">Ion transport</keyword>
<evidence type="ECO:0000256" key="11">
    <source>
        <dbReference type="HAMAP-Rule" id="MF_01393"/>
    </source>
</evidence>
<dbReference type="HAMAP" id="MF_01393">
    <property type="entry name" value="ATP_synth_a_bact"/>
    <property type="match status" value="1"/>
</dbReference>
<evidence type="ECO:0000313" key="13">
    <source>
        <dbReference type="EMBL" id="OUP54607.1"/>
    </source>
</evidence>
<evidence type="ECO:0000256" key="10">
    <source>
        <dbReference type="ARBA" id="ARBA00023310"/>
    </source>
</evidence>
<dbReference type="GO" id="GO:0005886">
    <property type="term" value="C:plasma membrane"/>
    <property type="evidence" value="ECO:0007669"/>
    <property type="project" value="UniProtKB-SubCell"/>
</dbReference>
<keyword evidence="5 11" id="KW-0812">Transmembrane</keyword>
<dbReference type="Pfam" id="PF00119">
    <property type="entry name" value="ATP-synt_A"/>
    <property type="match status" value="1"/>
</dbReference>
<evidence type="ECO:0000313" key="15">
    <source>
        <dbReference type="Proteomes" id="UP000195326"/>
    </source>
</evidence>
<evidence type="ECO:0000256" key="12">
    <source>
        <dbReference type="RuleBase" id="RU000483"/>
    </source>
</evidence>
<gene>
    <name evidence="11" type="primary">atpB</name>
    <name evidence="14" type="ORF">B5F15_05600</name>
    <name evidence="13" type="ORF">B5F17_01505</name>
</gene>
<dbReference type="AlphaFoldDB" id="A0A1Y4LD51"/>
<dbReference type="CDD" id="cd00310">
    <property type="entry name" value="ATP-synt_Fo_a_6"/>
    <property type="match status" value="1"/>
</dbReference>
<evidence type="ECO:0000256" key="5">
    <source>
        <dbReference type="ARBA" id="ARBA00022692"/>
    </source>
</evidence>
<keyword evidence="11" id="KW-1003">Cell membrane</keyword>
<dbReference type="Proteomes" id="UP000195897">
    <property type="component" value="Unassembled WGS sequence"/>
</dbReference>
<evidence type="ECO:0000256" key="1">
    <source>
        <dbReference type="ARBA" id="ARBA00004141"/>
    </source>
</evidence>
<sequence>MNAEITGARVYWESDFTLPLFGHISITETMVNAWVVMLIILGLCLFFTHNLQKIPKGKQALIEKAIEMVDGLIEQNMGKGCQSYAPYIVTLLLSSVLGSLVSLIGLRSVTADLNTTLGWAIMTFCMIIYANIRYKGLGGYLKGFLEPIPVMLPLNILSEIATPVSMSFRHFGNIAGGMVITTLLMGALSALSTALHLPIPLLQIGIPGVLSLYFDLFSGCIQAFIFSMLTMAYVGSAREA</sequence>
<dbReference type="EMBL" id="NFKL01000006">
    <property type="protein sequence ID" value="OUP59525.1"/>
    <property type="molecule type" value="Genomic_DNA"/>
</dbReference>
<evidence type="ECO:0000256" key="8">
    <source>
        <dbReference type="ARBA" id="ARBA00023065"/>
    </source>
</evidence>
<dbReference type="GO" id="GO:0042777">
    <property type="term" value="P:proton motive force-driven plasma membrane ATP synthesis"/>
    <property type="evidence" value="ECO:0007669"/>
    <property type="project" value="TreeGrafter"/>
</dbReference>
<proteinExistence type="inferred from homology"/>
<evidence type="ECO:0000256" key="2">
    <source>
        <dbReference type="ARBA" id="ARBA00006810"/>
    </source>
</evidence>
<evidence type="ECO:0000256" key="6">
    <source>
        <dbReference type="ARBA" id="ARBA00022781"/>
    </source>
</evidence>
<reference evidence="13" key="2">
    <citation type="journal article" date="2018" name="BMC Genomics">
        <title>Whole genome sequencing and function prediction of 133 gut anaerobes isolated from chicken caecum in pure cultures.</title>
        <authorList>
            <person name="Medvecky M."/>
            <person name="Cejkova D."/>
            <person name="Polansky O."/>
            <person name="Karasova D."/>
            <person name="Kubasova T."/>
            <person name="Cizek A."/>
            <person name="Rychlik I."/>
        </authorList>
    </citation>
    <scope>NUCLEOTIDE SEQUENCE</scope>
    <source>
        <strain evidence="14">An179</strain>
        <strain evidence="13">An180</strain>
    </source>
</reference>
<keyword evidence="3 11" id="KW-0813">Transport</keyword>
<keyword evidence="7 11" id="KW-1133">Transmembrane helix</keyword>
<dbReference type="SUPFAM" id="SSF81336">
    <property type="entry name" value="F1F0 ATP synthase subunit A"/>
    <property type="match status" value="1"/>
</dbReference>
<accession>A0A1Y4LD51</accession>
<dbReference type="NCBIfam" id="TIGR01131">
    <property type="entry name" value="ATP_synt_6_or_A"/>
    <property type="match status" value="1"/>
</dbReference>
<dbReference type="InterPro" id="IPR045082">
    <property type="entry name" value="ATP_syn_F0_a_bact/chloroplast"/>
</dbReference>
<dbReference type="InterPro" id="IPR035908">
    <property type="entry name" value="F0_ATP_A_sf"/>
</dbReference>
<dbReference type="PRINTS" id="PR00123">
    <property type="entry name" value="ATPASEA"/>
</dbReference>
<dbReference type="EMBL" id="NFKK01000001">
    <property type="protein sequence ID" value="OUP54607.1"/>
    <property type="molecule type" value="Genomic_DNA"/>
</dbReference>
<comment type="function">
    <text evidence="11 12">Key component of the proton channel; it plays a direct role in the translocation of protons across the membrane.</text>
</comment>
<evidence type="ECO:0000256" key="7">
    <source>
        <dbReference type="ARBA" id="ARBA00022989"/>
    </source>
</evidence>
<evidence type="ECO:0000256" key="4">
    <source>
        <dbReference type="ARBA" id="ARBA00022547"/>
    </source>
</evidence>
<evidence type="ECO:0000256" key="3">
    <source>
        <dbReference type="ARBA" id="ARBA00022448"/>
    </source>
</evidence>
<reference evidence="15 16" key="1">
    <citation type="submission" date="2017-04" db="EMBL/GenBank/DDBJ databases">
        <title>Function of individual gut microbiota members based on whole genome sequencing of pure cultures obtained from chicken caecum.</title>
        <authorList>
            <person name="Medvecky M."/>
            <person name="Cejkova D."/>
            <person name="Polansky O."/>
            <person name="Karasova D."/>
            <person name="Kubasova T."/>
            <person name="Cizek A."/>
            <person name="Rychlik I."/>
        </authorList>
    </citation>
    <scope>NUCLEOTIDE SEQUENCE [LARGE SCALE GENOMIC DNA]</scope>
    <source>
        <strain evidence="15">An179</strain>
        <strain evidence="16">An180</strain>
    </source>
</reference>
<dbReference type="Gene3D" id="1.20.120.220">
    <property type="entry name" value="ATP synthase, F0 complex, subunit A"/>
    <property type="match status" value="1"/>
</dbReference>
<dbReference type="STRING" id="501571.GCA_900143195_02789"/>
<comment type="caution">
    <text evidence="13">The sequence shown here is derived from an EMBL/GenBank/DDBJ whole genome shotgun (WGS) entry which is preliminary data.</text>
</comment>
<dbReference type="Proteomes" id="UP000195326">
    <property type="component" value="Unassembled WGS sequence"/>
</dbReference>
<feature type="transmembrane region" description="Helical" evidence="11">
    <location>
        <begin position="84"/>
        <end position="104"/>
    </location>
</feature>
<keyword evidence="6 11" id="KW-0375">Hydrogen ion transport</keyword>
<keyword evidence="4 11" id="KW-0138">CF(0)</keyword>
<dbReference type="PANTHER" id="PTHR42823">
    <property type="entry name" value="ATP SYNTHASE SUBUNIT A, CHLOROPLASTIC"/>
    <property type="match status" value="1"/>
</dbReference>
<name>A0A1Y4LD51_9FIRM</name>
<comment type="subcellular location">
    <subcellularLocation>
        <location evidence="11 12">Cell membrane</location>
        <topology evidence="11 12">Multi-pass membrane protein</topology>
    </subcellularLocation>
    <subcellularLocation>
        <location evidence="1">Membrane</location>
        <topology evidence="1">Multi-pass membrane protein</topology>
    </subcellularLocation>
</comment>
<dbReference type="PANTHER" id="PTHR42823:SF3">
    <property type="entry name" value="ATP SYNTHASE SUBUNIT A, CHLOROPLASTIC"/>
    <property type="match status" value="1"/>
</dbReference>
<feature type="transmembrane region" description="Helical" evidence="11">
    <location>
        <begin position="174"/>
        <end position="199"/>
    </location>
</feature>
<dbReference type="GO" id="GO:0046933">
    <property type="term" value="F:proton-transporting ATP synthase activity, rotational mechanism"/>
    <property type="evidence" value="ECO:0007669"/>
    <property type="project" value="UniProtKB-UniRule"/>
</dbReference>
<organism evidence="13 16">
    <name type="scientific">Butyricicoccus pullicaecorum</name>
    <dbReference type="NCBI Taxonomy" id="501571"/>
    <lineage>
        <taxon>Bacteria</taxon>
        <taxon>Bacillati</taxon>
        <taxon>Bacillota</taxon>
        <taxon>Clostridia</taxon>
        <taxon>Eubacteriales</taxon>
        <taxon>Butyricicoccaceae</taxon>
        <taxon>Butyricicoccus</taxon>
    </lineage>
</organism>
<feature type="transmembrane region" description="Helical" evidence="11">
    <location>
        <begin position="20"/>
        <end position="48"/>
    </location>
</feature>
<comment type="similarity">
    <text evidence="2 11 12">Belongs to the ATPase A chain family.</text>
</comment>
<evidence type="ECO:0000313" key="14">
    <source>
        <dbReference type="EMBL" id="OUP59525.1"/>
    </source>
</evidence>
<evidence type="ECO:0000313" key="16">
    <source>
        <dbReference type="Proteomes" id="UP000195897"/>
    </source>
</evidence>
<evidence type="ECO:0000256" key="9">
    <source>
        <dbReference type="ARBA" id="ARBA00023136"/>
    </source>
</evidence>
<dbReference type="RefSeq" id="WP_016148096.1">
    <property type="nucleotide sequence ID" value="NZ_CABKSA010000002.1"/>
</dbReference>
<protein>
    <recommendedName>
        <fullName evidence="11 12">ATP synthase subunit a</fullName>
    </recommendedName>
    <alternativeName>
        <fullName evidence="11">ATP synthase F0 sector subunit a</fullName>
    </alternativeName>
    <alternativeName>
        <fullName evidence="11">F-ATPase subunit 6</fullName>
    </alternativeName>
</protein>
<dbReference type="GO" id="GO:0045259">
    <property type="term" value="C:proton-transporting ATP synthase complex"/>
    <property type="evidence" value="ECO:0007669"/>
    <property type="project" value="UniProtKB-KW"/>
</dbReference>
<keyword evidence="9 11" id="KW-0472">Membrane</keyword>
<dbReference type="InterPro" id="IPR000568">
    <property type="entry name" value="ATP_synth_F0_asu"/>
</dbReference>
<keyword evidence="10 11" id="KW-0066">ATP synthesis</keyword>
<feature type="transmembrane region" description="Helical" evidence="11">
    <location>
        <begin position="211"/>
        <end position="234"/>
    </location>
</feature>